<keyword evidence="1" id="KW-0238">DNA-binding</keyword>
<dbReference type="AlphaFoldDB" id="A0A1G7W6E5"/>
<dbReference type="Pfam" id="PF07883">
    <property type="entry name" value="Cupin_2"/>
    <property type="match status" value="1"/>
</dbReference>
<dbReference type="PANTHER" id="PTHR46797:SF19">
    <property type="entry name" value="BLL2473 PROTEIN"/>
    <property type="match status" value="1"/>
</dbReference>
<dbReference type="Gene3D" id="2.60.120.10">
    <property type="entry name" value="Jelly Rolls"/>
    <property type="match status" value="1"/>
</dbReference>
<gene>
    <name evidence="3" type="ORF">SAMN04487901_10771</name>
</gene>
<organism evidence="3 4">
    <name type="scientific">Prevotella communis</name>
    <dbReference type="NCBI Taxonomy" id="2913614"/>
    <lineage>
        <taxon>Bacteria</taxon>
        <taxon>Pseudomonadati</taxon>
        <taxon>Bacteroidota</taxon>
        <taxon>Bacteroidia</taxon>
        <taxon>Bacteroidales</taxon>
        <taxon>Prevotellaceae</taxon>
        <taxon>Prevotella</taxon>
    </lineage>
</organism>
<dbReference type="STRING" id="645274.SAMN04487901_10771"/>
<dbReference type="EMBL" id="FNCQ01000007">
    <property type="protein sequence ID" value="SDG67359.1"/>
    <property type="molecule type" value="Genomic_DNA"/>
</dbReference>
<dbReference type="InterPro" id="IPR011051">
    <property type="entry name" value="RmlC_Cupin_sf"/>
</dbReference>
<sequence>MLIFEKNNCFSNNFITFAFQKLENCKFMSNCNTFVGSKIKGLRESKNLSLEEIAERSGLTVEQITSIENDQNLPSLGPLIKIARALGVRLGTFMDDNDALGPVVCRAAEREATRSISFSNGATDARKHMEYHPLAQQKAGRHMEPFVIDINPEDTPSFQLSAHEGEEFIYVMQGEVEIVYGKETYHLNEGDSIFYDSIVNHHVHGAPGKSAKILAVVYIPF</sequence>
<dbReference type="PROSITE" id="PS50943">
    <property type="entry name" value="HTH_CROC1"/>
    <property type="match status" value="1"/>
</dbReference>
<dbReference type="InterPro" id="IPR010982">
    <property type="entry name" value="Lambda_DNA-bd_dom_sf"/>
</dbReference>
<dbReference type="InterPro" id="IPR014710">
    <property type="entry name" value="RmlC-like_jellyroll"/>
</dbReference>
<feature type="domain" description="HTH cro/C1-type" evidence="2">
    <location>
        <begin position="39"/>
        <end position="93"/>
    </location>
</feature>
<dbReference type="GO" id="GO:0003677">
    <property type="term" value="F:DNA binding"/>
    <property type="evidence" value="ECO:0007669"/>
    <property type="project" value="UniProtKB-KW"/>
</dbReference>
<dbReference type="Pfam" id="PF01381">
    <property type="entry name" value="HTH_3"/>
    <property type="match status" value="1"/>
</dbReference>
<dbReference type="PANTHER" id="PTHR46797">
    <property type="entry name" value="HTH-TYPE TRANSCRIPTIONAL REGULATOR"/>
    <property type="match status" value="1"/>
</dbReference>
<dbReference type="Gene3D" id="1.10.260.40">
    <property type="entry name" value="lambda repressor-like DNA-binding domains"/>
    <property type="match status" value="1"/>
</dbReference>
<evidence type="ECO:0000313" key="4">
    <source>
        <dbReference type="Proteomes" id="UP000198779"/>
    </source>
</evidence>
<evidence type="ECO:0000259" key="2">
    <source>
        <dbReference type="PROSITE" id="PS50943"/>
    </source>
</evidence>
<evidence type="ECO:0000313" key="3">
    <source>
        <dbReference type="EMBL" id="SDG67359.1"/>
    </source>
</evidence>
<reference evidence="4" key="1">
    <citation type="submission" date="2016-10" db="EMBL/GenBank/DDBJ databases">
        <authorList>
            <person name="Varghese N."/>
            <person name="Submissions S."/>
        </authorList>
    </citation>
    <scope>NUCLEOTIDE SEQUENCE [LARGE SCALE GENOMIC DNA]</scope>
    <source>
        <strain evidence="4">BP1-148</strain>
    </source>
</reference>
<protein>
    <submittedName>
        <fullName evidence="3">Transcriptional regulator, XRE family with cupin sensor</fullName>
    </submittedName>
</protein>
<evidence type="ECO:0000256" key="1">
    <source>
        <dbReference type="ARBA" id="ARBA00023125"/>
    </source>
</evidence>
<dbReference type="InterPro" id="IPR050807">
    <property type="entry name" value="TransReg_Diox_bact_type"/>
</dbReference>
<dbReference type="CDD" id="cd02209">
    <property type="entry name" value="cupin_XRE_C"/>
    <property type="match status" value="1"/>
</dbReference>
<dbReference type="SUPFAM" id="SSF51182">
    <property type="entry name" value="RmlC-like cupins"/>
    <property type="match status" value="1"/>
</dbReference>
<name>A0A1G7W6E5_9BACT</name>
<dbReference type="InterPro" id="IPR001387">
    <property type="entry name" value="Cro/C1-type_HTH"/>
</dbReference>
<dbReference type="SUPFAM" id="SSF47413">
    <property type="entry name" value="lambda repressor-like DNA-binding domains"/>
    <property type="match status" value="1"/>
</dbReference>
<dbReference type="SMART" id="SM00530">
    <property type="entry name" value="HTH_XRE"/>
    <property type="match status" value="1"/>
</dbReference>
<accession>A0A1G7W6E5</accession>
<dbReference type="InterPro" id="IPR013096">
    <property type="entry name" value="Cupin_2"/>
</dbReference>
<dbReference type="Proteomes" id="UP000198779">
    <property type="component" value="Unassembled WGS sequence"/>
</dbReference>
<keyword evidence="4" id="KW-1185">Reference proteome</keyword>
<dbReference type="CDD" id="cd00093">
    <property type="entry name" value="HTH_XRE"/>
    <property type="match status" value="1"/>
</dbReference>
<dbReference type="GO" id="GO:0005829">
    <property type="term" value="C:cytosol"/>
    <property type="evidence" value="ECO:0007669"/>
    <property type="project" value="TreeGrafter"/>
</dbReference>
<proteinExistence type="predicted"/>
<dbReference type="GO" id="GO:0003700">
    <property type="term" value="F:DNA-binding transcription factor activity"/>
    <property type="evidence" value="ECO:0007669"/>
    <property type="project" value="TreeGrafter"/>
</dbReference>